<dbReference type="InterPro" id="IPR000719">
    <property type="entry name" value="Prot_kinase_dom"/>
</dbReference>
<evidence type="ECO:0000256" key="4">
    <source>
        <dbReference type="ARBA" id="ARBA00022777"/>
    </source>
</evidence>
<name>A0A1J4JU90_9EUKA</name>
<dbReference type="GeneID" id="94824933"/>
<reference evidence="8" key="1">
    <citation type="submission" date="2016-10" db="EMBL/GenBank/DDBJ databases">
        <authorList>
            <person name="Benchimol M."/>
            <person name="Almeida L.G."/>
            <person name="Vasconcelos A.T."/>
            <person name="Perreira-Neves A."/>
            <person name="Rosa I.A."/>
            <person name="Tasca T."/>
            <person name="Bogo M.R."/>
            <person name="de Souza W."/>
        </authorList>
    </citation>
    <scope>NUCLEOTIDE SEQUENCE [LARGE SCALE GENOMIC DNA]</scope>
    <source>
        <strain evidence="8">K</strain>
    </source>
</reference>
<dbReference type="SMART" id="SM00220">
    <property type="entry name" value="S_TKc"/>
    <property type="match status" value="1"/>
</dbReference>
<gene>
    <name evidence="8" type="ORF">TRFO_01656</name>
</gene>
<dbReference type="InterPro" id="IPR011009">
    <property type="entry name" value="Kinase-like_dom_sf"/>
</dbReference>
<dbReference type="Gene3D" id="1.10.510.10">
    <property type="entry name" value="Transferase(Phosphotransferase) domain 1"/>
    <property type="match status" value="2"/>
</dbReference>
<dbReference type="PROSITE" id="PS00108">
    <property type="entry name" value="PROTEIN_KINASE_ST"/>
    <property type="match status" value="1"/>
</dbReference>
<evidence type="ECO:0000256" key="6">
    <source>
        <dbReference type="SAM" id="MobiDB-lite"/>
    </source>
</evidence>
<keyword evidence="5" id="KW-0067">ATP-binding</keyword>
<dbReference type="Pfam" id="PF00069">
    <property type="entry name" value="Pkinase"/>
    <property type="match status" value="2"/>
</dbReference>
<evidence type="ECO:0000256" key="3">
    <source>
        <dbReference type="ARBA" id="ARBA00022741"/>
    </source>
</evidence>
<dbReference type="AlphaFoldDB" id="A0A1J4JU90"/>
<feature type="region of interest" description="Disordered" evidence="6">
    <location>
        <begin position="175"/>
        <end position="203"/>
    </location>
</feature>
<keyword evidence="2" id="KW-0808">Transferase</keyword>
<dbReference type="RefSeq" id="XP_068354220.1">
    <property type="nucleotide sequence ID" value="XM_068490229.1"/>
</dbReference>
<organism evidence="8 9">
    <name type="scientific">Tritrichomonas foetus</name>
    <dbReference type="NCBI Taxonomy" id="1144522"/>
    <lineage>
        <taxon>Eukaryota</taxon>
        <taxon>Metamonada</taxon>
        <taxon>Parabasalia</taxon>
        <taxon>Tritrichomonadida</taxon>
        <taxon>Tritrichomonadidae</taxon>
        <taxon>Tritrichomonas</taxon>
    </lineage>
</organism>
<protein>
    <recommendedName>
        <fullName evidence="7">Protein kinase domain-containing protein</fullName>
    </recommendedName>
</protein>
<dbReference type="SUPFAM" id="SSF56112">
    <property type="entry name" value="Protein kinase-like (PK-like)"/>
    <property type="match status" value="1"/>
</dbReference>
<dbReference type="EMBL" id="MLAK01000926">
    <property type="protein sequence ID" value="OHT01084.1"/>
    <property type="molecule type" value="Genomic_DNA"/>
</dbReference>
<dbReference type="InterPro" id="IPR008271">
    <property type="entry name" value="Ser/Thr_kinase_AS"/>
</dbReference>
<dbReference type="GO" id="GO:0004674">
    <property type="term" value="F:protein serine/threonine kinase activity"/>
    <property type="evidence" value="ECO:0007669"/>
    <property type="project" value="UniProtKB-KW"/>
</dbReference>
<dbReference type="Proteomes" id="UP000179807">
    <property type="component" value="Unassembled WGS sequence"/>
</dbReference>
<dbReference type="VEuPathDB" id="TrichDB:TRFO_01656"/>
<keyword evidence="4" id="KW-0418">Kinase</keyword>
<evidence type="ECO:0000256" key="2">
    <source>
        <dbReference type="ARBA" id="ARBA00022679"/>
    </source>
</evidence>
<feature type="compositionally biased region" description="Acidic residues" evidence="6">
    <location>
        <begin position="188"/>
        <end position="198"/>
    </location>
</feature>
<comment type="caution">
    <text evidence="8">The sequence shown here is derived from an EMBL/GenBank/DDBJ whole genome shotgun (WGS) entry which is preliminary data.</text>
</comment>
<evidence type="ECO:0000259" key="7">
    <source>
        <dbReference type="PROSITE" id="PS50011"/>
    </source>
</evidence>
<evidence type="ECO:0000313" key="9">
    <source>
        <dbReference type="Proteomes" id="UP000179807"/>
    </source>
</evidence>
<evidence type="ECO:0000313" key="8">
    <source>
        <dbReference type="EMBL" id="OHT01084.1"/>
    </source>
</evidence>
<dbReference type="PANTHER" id="PTHR24346:SF82">
    <property type="entry name" value="KP78A-RELATED"/>
    <property type="match status" value="1"/>
</dbReference>
<dbReference type="GO" id="GO:0035556">
    <property type="term" value="P:intracellular signal transduction"/>
    <property type="evidence" value="ECO:0007669"/>
    <property type="project" value="TreeGrafter"/>
</dbReference>
<evidence type="ECO:0000256" key="5">
    <source>
        <dbReference type="ARBA" id="ARBA00022840"/>
    </source>
</evidence>
<keyword evidence="9" id="KW-1185">Reference proteome</keyword>
<dbReference type="PANTHER" id="PTHR24346">
    <property type="entry name" value="MAP/MICROTUBULE AFFINITY-REGULATING KINASE"/>
    <property type="match status" value="1"/>
</dbReference>
<keyword evidence="1" id="KW-0723">Serine/threonine-protein kinase</keyword>
<dbReference type="PROSITE" id="PS50011">
    <property type="entry name" value="PROTEIN_KINASE_DOM"/>
    <property type="match status" value="1"/>
</dbReference>
<evidence type="ECO:0000256" key="1">
    <source>
        <dbReference type="ARBA" id="ARBA00022527"/>
    </source>
</evidence>
<proteinExistence type="predicted"/>
<feature type="domain" description="Protein kinase" evidence="7">
    <location>
        <begin position="23"/>
        <end position="403"/>
    </location>
</feature>
<keyword evidence="3" id="KW-0547">Nucleotide-binding</keyword>
<accession>A0A1J4JU90</accession>
<dbReference type="GO" id="GO:0005524">
    <property type="term" value="F:ATP binding"/>
    <property type="evidence" value="ECO:0007669"/>
    <property type="project" value="UniProtKB-KW"/>
</dbReference>
<dbReference type="GO" id="GO:0005737">
    <property type="term" value="C:cytoplasm"/>
    <property type="evidence" value="ECO:0007669"/>
    <property type="project" value="TreeGrafter"/>
</dbReference>
<sequence length="496" mass="55973">MQKNINSSSMIAQSVQTIHQQNFKIHRVISSSEQCVIYGVTHNITQEEFCVKVIKKEDVNEIDNSNSISSKVSLLKLLNHPNIIHYYDIIEDEQYYYVYQEFCHGMTLLEYINERIFVGGTFDEKEIISIMLQILSGLIYMHHSNIAHRDLKPENIMVIRPQNVYPYHGNGSISQSAYSKNDNGVDAETSEDYEEDYESQQNDSMNDFKNASTNSLNDSQFDIGNFQFSGFHGKNYEIDMNHPQNSFPAHGKSISQNSFHQMSSSAGITNHFSTDNCREKAASNDVQIKIIDFGLSSLNGNNNFLTTFCGSLEYASPEIIQNVPYNGCITDIWSLGVIFYIMLTKSLPFNSGNITDLTNHIIAGDYERPTDASPEALDLLSRMLDPNPESRISAGGAINHPFFVKNGHKIGDISKSLPAFPTLLLSPFPKACTTSNSRMATIKELVRQPFVPRNSPMKHQTSLAARKRFSHSTPKQQRLLDLKRNCLSSVMKMSVK</sequence>
<feature type="region of interest" description="Disordered" evidence="6">
    <location>
        <begin position="452"/>
        <end position="472"/>
    </location>
</feature>